<keyword evidence="2 12" id="KW-0639">Primosome</keyword>
<evidence type="ECO:0000256" key="10">
    <source>
        <dbReference type="ARBA" id="ARBA00023125"/>
    </source>
</evidence>
<dbReference type="SMART" id="SM00493">
    <property type="entry name" value="TOPRIM"/>
    <property type="match status" value="1"/>
</dbReference>
<organism evidence="17 18">
    <name type="scientific">Saccharicrinis carchari</name>
    <dbReference type="NCBI Taxonomy" id="1168039"/>
    <lineage>
        <taxon>Bacteria</taxon>
        <taxon>Pseudomonadati</taxon>
        <taxon>Bacteroidota</taxon>
        <taxon>Bacteroidia</taxon>
        <taxon>Marinilabiliales</taxon>
        <taxon>Marinilabiliaceae</taxon>
        <taxon>Saccharicrinis</taxon>
    </lineage>
</organism>
<evidence type="ECO:0000256" key="12">
    <source>
        <dbReference type="HAMAP-Rule" id="MF_00974"/>
    </source>
</evidence>
<dbReference type="PROSITE" id="PS50880">
    <property type="entry name" value="TOPRIM"/>
    <property type="match status" value="1"/>
</dbReference>
<proteinExistence type="inferred from homology"/>
<evidence type="ECO:0000256" key="13">
    <source>
        <dbReference type="PIRNR" id="PIRNR002811"/>
    </source>
</evidence>
<dbReference type="GO" id="GO:0003677">
    <property type="term" value="F:DNA binding"/>
    <property type="evidence" value="ECO:0007669"/>
    <property type="project" value="UniProtKB-KW"/>
</dbReference>
<dbReference type="SUPFAM" id="SSF57783">
    <property type="entry name" value="Zinc beta-ribbon"/>
    <property type="match status" value="1"/>
</dbReference>
<dbReference type="PIRSF" id="PIRSF002811">
    <property type="entry name" value="DnaG"/>
    <property type="match status" value="1"/>
</dbReference>
<gene>
    <name evidence="12" type="primary">dnaG</name>
    <name evidence="17" type="ORF">SAMN06265379_10317</name>
</gene>
<dbReference type="EC" id="2.7.7.101" evidence="12"/>
<dbReference type="GO" id="GO:0005737">
    <property type="term" value="C:cytoplasm"/>
    <property type="evidence" value="ECO:0007669"/>
    <property type="project" value="TreeGrafter"/>
</dbReference>
<name>A0A521CDN6_SACCC</name>
<dbReference type="SMART" id="SM00400">
    <property type="entry name" value="ZnF_CHCC"/>
    <property type="match status" value="1"/>
</dbReference>
<evidence type="ECO:0000256" key="6">
    <source>
        <dbReference type="ARBA" id="ARBA00022723"/>
    </source>
</evidence>
<evidence type="ECO:0000256" key="15">
    <source>
        <dbReference type="SAM" id="Coils"/>
    </source>
</evidence>
<feature type="coiled-coil region" evidence="15">
    <location>
        <begin position="601"/>
        <end position="628"/>
    </location>
</feature>
<evidence type="ECO:0000256" key="7">
    <source>
        <dbReference type="ARBA" id="ARBA00022771"/>
    </source>
</evidence>
<comment type="domain">
    <text evidence="12">Contains an N-terminal zinc-binding domain, a central core domain that contains the primase activity, and a C-terminal DnaB-binding domain.</text>
</comment>
<evidence type="ECO:0000256" key="4">
    <source>
        <dbReference type="ARBA" id="ARBA00022695"/>
    </source>
</evidence>
<evidence type="ECO:0000313" key="18">
    <source>
        <dbReference type="Proteomes" id="UP000319040"/>
    </source>
</evidence>
<dbReference type="EMBL" id="FXTB01000003">
    <property type="protein sequence ID" value="SMO57538.1"/>
    <property type="molecule type" value="Genomic_DNA"/>
</dbReference>
<dbReference type="InterPro" id="IPR034151">
    <property type="entry name" value="TOPRIM_DnaG_bac"/>
</dbReference>
<feature type="domain" description="Toprim" evidence="16">
    <location>
        <begin position="261"/>
        <end position="342"/>
    </location>
</feature>
<dbReference type="InterPro" id="IPR037068">
    <property type="entry name" value="DNA_primase_core_N_sf"/>
</dbReference>
<evidence type="ECO:0000256" key="8">
    <source>
        <dbReference type="ARBA" id="ARBA00022833"/>
    </source>
</evidence>
<comment type="similarity">
    <text evidence="12 13">Belongs to the DnaG primase family.</text>
</comment>
<keyword evidence="3 12" id="KW-0808">Transferase</keyword>
<dbReference type="NCBIfam" id="TIGR01391">
    <property type="entry name" value="dnaG"/>
    <property type="match status" value="1"/>
</dbReference>
<dbReference type="GO" id="GO:0008270">
    <property type="term" value="F:zinc ion binding"/>
    <property type="evidence" value="ECO:0007669"/>
    <property type="project" value="UniProtKB-UniRule"/>
</dbReference>
<dbReference type="InterPro" id="IPR036977">
    <property type="entry name" value="DNA_primase_Znf_CHC2"/>
</dbReference>
<evidence type="ECO:0000256" key="9">
    <source>
        <dbReference type="ARBA" id="ARBA00022842"/>
    </source>
</evidence>
<evidence type="ECO:0000256" key="5">
    <source>
        <dbReference type="ARBA" id="ARBA00022705"/>
    </source>
</evidence>
<evidence type="ECO:0000313" key="17">
    <source>
        <dbReference type="EMBL" id="SMO57538.1"/>
    </source>
</evidence>
<dbReference type="Gene3D" id="3.90.980.10">
    <property type="entry name" value="DNA primase, catalytic core, N-terminal domain"/>
    <property type="match status" value="1"/>
</dbReference>
<dbReference type="GO" id="GO:1990077">
    <property type="term" value="C:primosome complex"/>
    <property type="evidence" value="ECO:0007669"/>
    <property type="project" value="UniProtKB-KW"/>
</dbReference>
<evidence type="ECO:0000256" key="1">
    <source>
        <dbReference type="ARBA" id="ARBA00022478"/>
    </source>
</evidence>
<dbReference type="InterPro" id="IPR006171">
    <property type="entry name" value="TOPRIM_dom"/>
</dbReference>
<dbReference type="InterPro" id="IPR030846">
    <property type="entry name" value="DnaG_bac"/>
</dbReference>
<dbReference type="Pfam" id="PF08275">
    <property type="entry name" value="DNAG_N"/>
    <property type="match status" value="1"/>
</dbReference>
<sequence>MIDHGTVDRVVETSQAQIVDVVSEFVSLRRRGVNYIGNCPFHNEKTPSFTVSPHKGIYKCFGCGKGGNAVNFLMDVEQISFVEAIRYLGNKFHIHIEEVELSPEQQQVKNDRESMMAVSGFAQKYFSQMLLKSDEGRSVGLSYLRARGFRDDIIQKFDLGYSPEARSALTDEAIKNSFKLEFLEKTGLTIVRDDYKADRFRGRVIFPIHSISGKPTAFGGRILKSDAKAAKYLNSPESEIYHKSKILYGIYQAKTEITKKDNCYLVEGYTDVISFHQAGIINVVASSGTALTVDQIRLIARFTPNITIIYDGDPAGIKASLRGIDLVLEQGMNVKVLLLPEGEDPDSFAKRRNAQELQKYISENEGDFIKFKTGLLLKDAEKDPVKRAGLLQDIVKTISVIPDVIVRGEYIKECSALMNVKEQVLYNEIGKLTRKGREASYKDAAMRVQDSRTVQPVNMSSPAFASQNPFEEIEKEMIRLIIKFGDRNMLQKEEEGEEVEDEHVTVGEYVMAQLKEDELEFKNPLYSKIITLFDQNKDKPGYSSLKFFVSHTDKEVSQLASDLLSREYTLSKIHQRFGAGDLDESLKLDVLVPKLMNELKLKKVKTLIEQYQKEIKKIEQNKDEEKLLEIMQTLVKLQQLQSLLSKELGNRAIV</sequence>
<dbReference type="InterPro" id="IPR019475">
    <property type="entry name" value="DNA_primase_DnaB-bd"/>
</dbReference>
<dbReference type="Proteomes" id="UP000319040">
    <property type="component" value="Unassembled WGS sequence"/>
</dbReference>
<dbReference type="CDD" id="cd03364">
    <property type="entry name" value="TOPRIM_DnaG_primases"/>
    <property type="match status" value="1"/>
</dbReference>
<reference evidence="17 18" key="1">
    <citation type="submission" date="2017-05" db="EMBL/GenBank/DDBJ databases">
        <authorList>
            <person name="Varghese N."/>
            <person name="Submissions S."/>
        </authorList>
    </citation>
    <scope>NUCLEOTIDE SEQUENCE [LARGE SCALE GENOMIC DNA]</scope>
    <source>
        <strain evidence="17 18">DSM 27040</strain>
    </source>
</reference>
<keyword evidence="6 12" id="KW-0479">Metal-binding</keyword>
<dbReference type="SUPFAM" id="SSF56731">
    <property type="entry name" value="DNA primase core"/>
    <property type="match status" value="1"/>
</dbReference>
<comment type="cofactor">
    <cofactor evidence="12 13 14">
        <name>Zn(2+)</name>
        <dbReference type="ChEBI" id="CHEBI:29105"/>
    </cofactor>
    <text evidence="12 13 14">Binds 1 zinc ion per monomer.</text>
</comment>
<keyword evidence="8 12" id="KW-0862">Zinc</keyword>
<dbReference type="GO" id="GO:0006269">
    <property type="term" value="P:DNA replication, synthesis of primer"/>
    <property type="evidence" value="ECO:0007669"/>
    <property type="project" value="UniProtKB-UniRule"/>
</dbReference>
<dbReference type="InterPro" id="IPR006295">
    <property type="entry name" value="DNA_primase_DnaG"/>
</dbReference>
<dbReference type="Gene3D" id="3.90.580.10">
    <property type="entry name" value="Zinc finger, CHC2-type domain"/>
    <property type="match status" value="1"/>
</dbReference>
<evidence type="ECO:0000256" key="3">
    <source>
        <dbReference type="ARBA" id="ARBA00022679"/>
    </source>
</evidence>
<keyword evidence="15" id="KW-0175">Coiled coil</keyword>
<keyword evidence="18" id="KW-1185">Reference proteome</keyword>
<dbReference type="Pfam" id="PF13155">
    <property type="entry name" value="Toprim_2"/>
    <property type="match status" value="1"/>
</dbReference>
<keyword evidence="9" id="KW-0460">Magnesium</keyword>
<comment type="subunit">
    <text evidence="12">Monomer. Interacts with DnaB.</text>
</comment>
<keyword evidence="7 12" id="KW-0863">Zinc-finger</keyword>
<comment type="catalytic activity">
    <reaction evidence="12">
        <text>ssDNA + n NTP = ssDNA/pppN(pN)n-1 hybrid + (n-1) diphosphate.</text>
        <dbReference type="EC" id="2.7.7.101"/>
    </reaction>
</comment>
<protein>
    <recommendedName>
        <fullName evidence="12 13">DNA primase</fullName>
        <ecNumber evidence="12">2.7.7.101</ecNumber>
    </recommendedName>
</protein>
<comment type="function">
    <text evidence="12 13">RNA polymerase that catalyzes the synthesis of short RNA molecules used as primers for DNA polymerase during DNA replication.</text>
</comment>
<keyword evidence="11 12" id="KW-0804">Transcription</keyword>
<dbReference type="Pfam" id="PF01807">
    <property type="entry name" value="Zn_ribbon_DnaG"/>
    <property type="match status" value="1"/>
</dbReference>
<evidence type="ECO:0000256" key="11">
    <source>
        <dbReference type="ARBA" id="ARBA00023163"/>
    </source>
</evidence>
<dbReference type="PANTHER" id="PTHR30313">
    <property type="entry name" value="DNA PRIMASE"/>
    <property type="match status" value="1"/>
</dbReference>
<dbReference type="FunFam" id="3.90.580.10:FF:000001">
    <property type="entry name" value="DNA primase"/>
    <property type="match status" value="1"/>
</dbReference>
<dbReference type="RefSeq" id="WP_142532745.1">
    <property type="nucleotide sequence ID" value="NZ_FXTB01000003.1"/>
</dbReference>
<evidence type="ECO:0000256" key="14">
    <source>
        <dbReference type="PIRSR" id="PIRSR002811-1"/>
    </source>
</evidence>
<accession>A0A521CDN6</accession>
<dbReference type="GO" id="GO:0000428">
    <property type="term" value="C:DNA-directed RNA polymerase complex"/>
    <property type="evidence" value="ECO:0007669"/>
    <property type="project" value="UniProtKB-KW"/>
</dbReference>
<dbReference type="Gene3D" id="3.40.1360.10">
    <property type="match status" value="1"/>
</dbReference>
<evidence type="ECO:0000259" key="16">
    <source>
        <dbReference type="PROSITE" id="PS50880"/>
    </source>
</evidence>
<dbReference type="InterPro" id="IPR050219">
    <property type="entry name" value="DnaG_primase"/>
</dbReference>
<feature type="zinc finger region" description="CHC2-type" evidence="12 14">
    <location>
        <begin position="39"/>
        <end position="63"/>
    </location>
</feature>
<dbReference type="AlphaFoldDB" id="A0A521CDN6"/>
<keyword evidence="1 12" id="KW-0240">DNA-directed RNA polymerase</keyword>
<dbReference type="OrthoDB" id="9803773at2"/>
<dbReference type="InterPro" id="IPR002694">
    <property type="entry name" value="Znf_CHC2"/>
</dbReference>
<evidence type="ECO:0000256" key="2">
    <source>
        <dbReference type="ARBA" id="ARBA00022515"/>
    </source>
</evidence>
<dbReference type="PANTHER" id="PTHR30313:SF2">
    <property type="entry name" value="DNA PRIMASE"/>
    <property type="match status" value="1"/>
</dbReference>
<dbReference type="GO" id="GO:0003899">
    <property type="term" value="F:DNA-directed RNA polymerase activity"/>
    <property type="evidence" value="ECO:0007669"/>
    <property type="project" value="UniProtKB-UniRule"/>
</dbReference>
<dbReference type="InterPro" id="IPR013264">
    <property type="entry name" value="DNAG_N"/>
</dbReference>
<dbReference type="HAMAP" id="MF_00974">
    <property type="entry name" value="DNA_primase_DnaG"/>
    <property type="match status" value="1"/>
</dbReference>
<keyword evidence="5 12" id="KW-0235">DNA replication</keyword>
<keyword evidence="4 12" id="KW-0548">Nucleotidyltransferase</keyword>
<keyword evidence="10 12" id="KW-0238">DNA-binding</keyword>
<dbReference type="Pfam" id="PF10410">
    <property type="entry name" value="DnaB_bind"/>
    <property type="match status" value="1"/>
</dbReference>